<dbReference type="GO" id="GO:0006508">
    <property type="term" value="P:proteolysis"/>
    <property type="evidence" value="ECO:0007669"/>
    <property type="project" value="UniProtKB-KW"/>
</dbReference>
<evidence type="ECO:0000313" key="9">
    <source>
        <dbReference type="Proteomes" id="UP001403385"/>
    </source>
</evidence>
<dbReference type="Proteomes" id="UP001403385">
    <property type="component" value="Unassembled WGS sequence"/>
</dbReference>
<accession>A0AAW9SGX5</accession>
<dbReference type="InterPro" id="IPR015500">
    <property type="entry name" value="Peptidase_S8_subtilisin-rel"/>
</dbReference>
<dbReference type="RefSeq" id="WP_346823301.1">
    <property type="nucleotide sequence ID" value="NZ_JBDKWZ010000014.1"/>
</dbReference>
<evidence type="ECO:0000256" key="4">
    <source>
        <dbReference type="ARBA" id="ARBA00022825"/>
    </source>
</evidence>
<name>A0AAW9SGX5_9BACT</name>
<dbReference type="Gene3D" id="3.40.50.200">
    <property type="entry name" value="Peptidase S8/S53 domain"/>
    <property type="match status" value="1"/>
</dbReference>
<comment type="similarity">
    <text evidence="1 5">Belongs to the peptidase S8 family.</text>
</comment>
<dbReference type="PROSITE" id="PS51892">
    <property type="entry name" value="SUBTILASE"/>
    <property type="match status" value="1"/>
</dbReference>
<protein>
    <submittedName>
        <fullName evidence="8">S8 family serine peptidase</fullName>
    </submittedName>
</protein>
<feature type="active site" description="Charge relay system" evidence="5">
    <location>
        <position position="159"/>
    </location>
</feature>
<evidence type="ECO:0000256" key="3">
    <source>
        <dbReference type="ARBA" id="ARBA00022801"/>
    </source>
</evidence>
<evidence type="ECO:0000259" key="7">
    <source>
        <dbReference type="Pfam" id="PF18962"/>
    </source>
</evidence>
<dbReference type="GO" id="GO:0004252">
    <property type="term" value="F:serine-type endopeptidase activity"/>
    <property type="evidence" value="ECO:0007669"/>
    <property type="project" value="UniProtKB-UniRule"/>
</dbReference>
<keyword evidence="3 5" id="KW-0378">Hydrolase</keyword>
<dbReference type="Pfam" id="PF00082">
    <property type="entry name" value="Peptidase_S8"/>
    <property type="match status" value="1"/>
</dbReference>
<reference evidence="8 9" key="1">
    <citation type="submission" date="2024-04" db="EMBL/GenBank/DDBJ databases">
        <title>Novel genus in family Flammeovirgaceae.</title>
        <authorList>
            <person name="Nguyen T.H."/>
            <person name="Vuong T.Q."/>
            <person name="Le H."/>
            <person name="Kim S.-G."/>
        </authorList>
    </citation>
    <scope>NUCLEOTIDE SEQUENCE [LARGE SCALE GENOMIC DNA]</scope>
    <source>
        <strain evidence="8 9">JCM 23209</strain>
    </source>
</reference>
<proteinExistence type="inferred from homology"/>
<gene>
    <name evidence="8" type="ORF">AAG747_21540</name>
</gene>
<dbReference type="SUPFAM" id="SSF52743">
    <property type="entry name" value="Subtilisin-like"/>
    <property type="match status" value="1"/>
</dbReference>
<evidence type="ECO:0000259" key="6">
    <source>
        <dbReference type="Pfam" id="PF00082"/>
    </source>
</evidence>
<keyword evidence="4 5" id="KW-0720">Serine protease</keyword>
<feature type="domain" description="Secretion system C-terminal sorting" evidence="7">
    <location>
        <begin position="457"/>
        <end position="532"/>
    </location>
</feature>
<dbReference type="NCBIfam" id="TIGR04183">
    <property type="entry name" value="Por_Secre_tail"/>
    <property type="match status" value="1"/>
</dbReference>
<sequence length="535" mass="59071">MKTTGWFLFLILSSFLAFPQTAPLRLLVKPKGNFAVVGKSRKMTVRILEQHQLPLPSSITTLVQDSVWLFTFDRKMNGKKILQTYKNSALFAYVEQDLVGHAAGIQAQAPNDPGYVQQWYWHNDGSFTFGKALMGADVQAEKAWEITRGDSTVVVAVMDSGIYQEHREFKNRIWINKNEIPGDQKDNDDNGYIDDYEGWDFVNGDAQPIDDNGHGTAVAGVLGASGDNDFSYTGMNWKCKLMIVKVLDAKLSGRYSHWIEGIRYAVDNGADIINFSIVGKMPSQAMEDAIAYAHSKGVLVVCSMGNTNSSEPYYPAAYHQTLAVGATDPDDQRSIAFNGNPAFGSNTGKHIDVVAPGNYIYGLNASSAEMPGNLWGGTSMATAIVSGVASLLLGEDPSLSPAQLTQIISRSAQDNLGDLSEDRPGWDSFYGFGRVDAFRALTLLEEREFEGEDTPFIYPNPAKDIVNIHLQTSFPETVQATVLNMNGQVMQTVFLSEKETRRVEGALDTSTWIPGIYLIIIKTERKQWVKKLLKI</sequence>
<dbReference type="InterPro" id="IPR050131">
    <property type="entry name" value="Peptidase_S8_subtilisin-like"/>
</dbReference>
<evidence type="ECO:0000256" key="5">
    <source>
        <dbReference type="PROSITE-ProRule" id="PRU01240"/>
    </source>
</evidence>
<comment type="caution">
    <text evidence="8">The sequence shown here is derived from an EMBL/GenBank/DDBJ whole genome shotgun (WGS) entry which is preliminary data.</text>
</comment>
<dbReference type="InterPro" id="IPR026444">
    <property type="entry name" value="Secre_tail"/>
</dbReference>
<dbReference type="InterPro" id="IPR034204">
    <property type="entry name" value="PfSUB1-like_cat_dom"/>
</dbReference>
<dbReference type="CDD" id="cd07473">
    <property type="entry name" value="Peptidases_S8_Subtilisin_like"/>
    <property type="match status" value="1"/>
</dbReference>
<dbReference type="InterPro" id="IPR023827">
    <property type="entry name" value="Peptidase_S8_Asp-AS"/>
</dbReference>
<dbReference type="EMBL" id="JBDKWZ010000014">
    <property type="protein sequence ID" value="MEN7550518.1"/>
    <property type="molecule type" value="Genomic_DNA"/>
</dbReference>
<dbReference type="InterPro" id="IPR036852">
    <property type="entry name" value="Peptidase_S8/S53_dom_sf"/>
</dbReference>
<dbReference type="PANTHER" id="PTHR43806:SF11">
    <property type="entry name" value="CEREVISIN-RELATED"/>
    <property type="match status" value="1"/>
</dbReference>
<evidence type="ECO:0000256" key="1">
    <source>
        <dbReference type="ARBA" id="ARBA00011073"/>
    </source>
</evidence>
<organism evidence="8 9">
    <name type="scientific">Rapidithrix thailandica</name>
    <dbReference type="NCBI Taxonomy" id="413964"/>
    <lineage>
        <taxon>Bacteria</taxon>
        <taxon>Pseudomonadati</taxon>
        <taxon>Bacteroidota</taxon>
        <taxon>Cytophagia</taxon>
        <taxon>Cytophagales</taxon>
        <taxon>Flammeovirgaceae</taxon>
        <taxon>Rapidithrix</taxon>
    </lineage>
</organism>
<dbReference type="PROSITE" id="PS00136">
    <property type="entry name" value="SUBTILASE_ASP"/>
    <property type="match status" value="1"/>
</dbReference>
<evidence type="ECO:0000256" key="2">
    <source>
        <dbReference type="ARBA" id="ARBA00022670"/>
    </source>
</evidence>
<dbReference type="PRINTS" id="PR00723">
    <property type="entry name" value="SUBTILISIN"/>
</dbReference>
<dbReference type="PANTHER" id="PTHR43806">
    <property type="entry name" value="PEPTIDASE S8"/>
    <property type="match status" value="1"/>
</dbReference>
<feature type="domain" description="Peptidase S8/S53" evidence="6">
    <location>
        <begin position="151"/>
        <end position="433"/>
    </location>
</feature>
<dbReference type="InterPro" id="IPR000209">
    <property type="entry name" value="Peptidase_S8/S53_dom"/>
</dbReference>
<dbReference type="Pfam" id="PF18962">
    <property type="entry name" value="Por_Secre_tail"/>
    <property type="match status" value="1"/>
</dbReference>
<dbReference type="PROSITE" id="PS00137">
    <property type="entry name" value="SUBTILASE_HIS"/>
    <property type="match status" value="1"/>
</dbReference>
<dbReference type="AlphaFoldDB" id="A0AAW9SGX5"/>
<feature type="active site" description="Charge relay system" evidence="5">
    <location>
        <position position="379"/>
    </location>
</feature>
<dbReference type="InterPro" id="IPR022398">
    <property type="entry name" value="Peptidase_S8_His-AS"/>
</dbReference>
<evidence type="ECO:0000313" key="8">
    <source>
        <dbReference type="EMBL" id="MEN7550518.1"/>
    </source>
</evidence>
<keyword evidence="9" id="KW-1185">Reference proteome</keyword>
<feature type="active site" description="Charge relay system" evidence="5">
    <location>
        <position position="214"/>
    </location>
</feature>
<keyword evidence="2 5" id="KW-0645">Protease</keyword>